<reference evidence="1 2" key="1">
    <citation type="submission" date="2015-03" db="EMBL/GenBank/DDBJ databases">
        <authorList>
            <person name="Morales-Cruz A."/>
            <person name="Amrine K.C."/>
            <person name="Cantu D."/>
        </authorList>
    </citation>
    <scope>NUCLEOTIDE SEQUENCE [LARGE SCALE GENOMIC DNA]</scope>
    <source>
        <strain evidence="1">DS831</strain>
    </source>
</reference>
<evidence type="ECO:0000313" key="2">
    <source>
        <dbReference type="Proteomes" id="UP000034182"/>
    </source>
</evidence>
<dbReference type="PANTHER" id="PTHR21310:SF15">
    <property type="entry name" value="AMINOGLYCOSIDE PHOSPHOTRANSFERASE DOMAIN-CONTAINING PROTEIN"/>
    <property type="match status" value="1"/>
</dbReference>
<sequence length="337" mass="38578">MDFLPAPNVLAWGSHSHVQDNPVGAEYVLVDKFPGVALESVWDDLSPASIHKLMEQLAGYQDNLLSRTFRQIGAIYYADQAGSSTMDFLNAIMYRELEAIEKAPQVPVSFDTLLGPVAYRPTKAKKRRVCQMYLQVLRHITPLGTPLETFRFWHNRIGQDTVFVDAHDHSKIVGLTGWDHSQIAPLFKQSVWPELSDWAADMDWVDGDNDEEELVVQSPEGTGARTFETLCRNHASAKKLLLLQESPDALRTRRYQETLPGIVVSIAEDVFHKEEAQLAWHIYRLRSRWKKKMPMIIFDHGPISAEEYKKTARKLRKLKKKFVAKGLVYEDTWPFDA</sequence>
<dbReference type="PANTHER" id="PTHR21310">
    <property type="entry name" value="AMINOGLYCOSIDE PHOSPHOTRANSFERASE-RELATED-RELATED"/>
    <property type="match status" value="1"/>
</dbReference>
<gene>
    <name evidence="1" type="ORF">UCDDS831_g01446</name>
</gene>
<dbReference type="InterPro" id="IPR051678">
    <property type="entry name" value="AGP_Transferase"/>
</dbReference>
<proteinExistence type="predicted"/>
<reference evidence="1 2" key="2">
    <citation type="submission" date="2015-05" db="EMBL/GenBank/DDBJ databases">
        <title>Distinctive expansion of gene families associated with plant cell wall degradation and secondary metabolism in the genomes of grapevine trunk pathogens.</title>
        <authorList>
            <person name="Lawrence D.P."/>
            <person name="Travadon R."/>
            <person name="Rolshausen P.E."/>
            <person name="Baumgartner K."/>
        </authorList>
    </citation>
    <scope>NUCLEOTIDE SEQUENCE [LARGE SCALE GENOMIC DNA]</scope>
    <source>
        <strain evidence="1">DS831</strain>
    </source>
</reference>
<dbReference type="EMBL" id="LAQI01000032">
    <property type="protein sequence ID" value="KKY26371.1"/>
    <property type="molecule type" value="Genomic_DNA"/>
</dbReference>
<name>A0A0G2EWB0_9PEZI</name>
<dbReference type="GO" id="GO:0016740">
    <property type="term" value="F:transferase activity"/>
    <property type="evidence" value="ECO:0007669"/>
    <property type="project" value="UniProtKB-KW"/>
</dbReference>
<organism evidence="1 2">
    <name type="scientific">Diplodia seriata</name>
    <dbReference type="NCBI Taxonomy" id="420778"/>
    <lineage>
        <taxon>Eukaryota</taxon>
        <taxon>Fungi</taxon>
        <taxon>Dikarya</taxon>
        <taxon>Ascomycota</taxon>
        <taxon>Pezizomycotina</taxon>
        <taxon>Dothideomycetes</taxon>
        <taxon>Dothideomycetes incertae sedis</taxon>
        <taxon>Botryosphaeriales</taxon>
        <taxon>Botryosphaeriaceae</taxon>
        <taxon>Diplodia</taxon>
    </lineage>
</organism>
<dbReference type="Proteomes" id="UP000034182">
    <property type="component" value="Unassembled WGS sequence"/>
</dbReference>
<keyword evidence="1" id="KW-0808">Transferase</keyword>
<protein>
    <submittedName>
        <fullName evidence="1">Putative phosphotransferase family protein</fullName>
    </submittedName>
</protein>
<comment type="caution">
    <text evidence="1">The sequence shown here is derived from an EMBL/GenBank/DDBJ whole genome shotgun (WGS) entry which is preliminary data.</text>
</comment>
<dbReference type="AlphaFoldDB" id="A0A0G2EWB0"/>
<accession>A0A0G2EWB0</accession>
<evidence type="ECO:0000313" key="1">
    <source>
        <dbReference type="EMBL" id="KKY26371.1"/>
    </source>
</evidence>